<evidence type="ECO:0000313" key="1">
    <source>
        <dbReference type="EMBL" id="OMO81878.1"/>
    </source>
</evidence>
<evidence type="ECO:0000313" key="2">
    <source>
        <dbReference type="Proteomes" id="UP000188268"/>
    </source>
</evidence>
<gene>
    <name evidence="1" type="ORF">CCACVL1_12151</name>
</gene>
<dbReference type="Gramene" id="OMO81878">
    <property type="protein sequence ID" value="OMO81878"/>
    <property type="gene ID" value="CCACVL1_12151"/>
</dbReference>
<keyword evidence="2" id="KW-1185">Reference proteome</keyword>
<sequence>MAQGARSLVLPKAQKKRLLEKSTRLFTVLKTMT</sequence>
<protein>
    <submittedName>
        <fullName evidence="1">Uncharacterized protein</fullName>
    </submittedName>
</protein>
<dbReference type="Proteomes" id="UP000188268">
    <property type="component" value="Unassembled WGS sequence"/>
</dbReference>
<comment type="caution">
    <text evidence="1">The sequence shown here is derived from an EMBL/GenBank/DDBJ whole genome shotgun (WGS) entry which is preliminary data.</text>
</comment>
<reference evidence="1 2" key="1">
    <citation type="submission" date="2013-09" db="EMBL/GenBank/DDBJ databases">
        <title>Corchorus capsularis genome sequencing.</title>
        <authorList>
            <person name="Alam M."/>
            <person name="Haque M.S."/>
            <person name="Islam M.S."/>
            <person name="Emdad E.M."/>
            <person name="Islam M.M."/>
            <person name="Ahmed B."/>
            <person name="Halim A."/>
            <person name="Hossen Q.M.M."/>
            <person name="Hossain M.Z."/>
            <person name="Ahmed R."/>
            <person name="Khan M.M."/>
            <person name="Islam R."/>
            <person name="Rashid M.M."/>
            <person name="Khan S.A."/>
            <person name="Rahman M.S."/>
            <person name="Alam M."/>
        </authorList>
    </citation>
    <scope>NUCLEOTIDE SEQUENCE [LARGE SCALE GENOMIC DNA]</scope>
    <source>
        <strain evidence="2">cv. CVL-1</strain>
        <tissue evidence="1">Whole seedling</tissue>
    </source>
</reference>
<accession>A0A1R3IH10</accession>
<dbReference type="EMBL" id="AWWV01010067">
    <property type="protein sequence ID" value="OMO81878.1"/>
    <property type="molecule type" value="Genomic_DNA"/>
</dbReference>
<dbReference type="AlphaFoldDB" id="A0A1R3IH10"/>
<name>A0A1R3IH10_COCAP</name>
<organism evidence="1 2">
    <name type="scientific">Corchorus capsularis</name>
    <name type="common">Jute</name>
    <dbReference type="NCBI Taxonomy" id="210143"/>
    <lineage>
        <taxon>Eukaryota</taxon>
        <taxon>Viridiplantae</taxon>
        <taxon>Streptophyta</taxon>
        <taxon>Embryophyta</taxon>
        <taxon>Tracheophyta</taxon>
        <taxon>Spermatophyta</taxon>
        <taxon>Magnoliopsida</taxon>
        <taxon>eudicotyledons</taxon>
        <taxon>Gunneridae</taxon>
        <taxon>Pentapetalae</taxon>
        <taxon>rosids</taxon>
        <taxon>malvids</taxon>
        <taxon>Malvales</taxon>
        <taxon>Malvaceae</taxon>
        <taxon>Grewioideae</taxon>
        <taxon>Apeibeae</taxon>
        <taxon>Corchorus</taxon>
    </lineage>
</organism>
<proteinExistence type="predicted"/>